<evidence type="ECO:0000313" key="1">
    <source>
        <dbReference type="EMBL" id="JAH72460.1"/>
    </source>
</evidence>
<name>A0A0E9V4U1_ANGAN</name>
<reference evidence="1" key="2">
    <citation type="journal article" date="2015" name="Fish Shellfish Immunol.">
        <title>Early steps in the European eel (Anguilla anguilla)-Vibrio vulnificus interaction in the gills: Role of the RtxA13 toxin.</title>
        <authorList>
            <person name="Callol A."/>
            <person name="Pajuelo D."/>
            <person name="Ebbesson L."/>
            <person name="Teles M."/>
            <person name="MacKenzie S."/>
            <person name="Amaro C."/>
        </authorList>
    </citation>
    <scope>NUCLEOTIDE SEQUENCE</scope>
</reference>
<dbReference type="EMBL" id="GBXM01036117">
    <property type="protein sequence ID" value="JAH72460.1"/>
    <property type="molecule type" value="Transcribed_RNA"/>
</dbReference>
<proteinExistence type="predicted"/>
<sequence length="17" mass="2012">MMSARIMINPRCVLFKT</sequence>
<protein>
    <submittedName>
        <fullName evidence="1">Uncharacterized protein</fullName>
    </submittedName>
</protein>
<reference evidence="1" key="1">
    <citation type="submission" date="2014-11" db="EMBL/GenBank/DDBJ databases">
        <authorList>
            <person name="Amaro Gonzalez C."/>
        </authorList>
    </citation>
    <scope>NUCLEOTIDE SEQUENCE</scope>
</reference>
<accession>A0A0E9V4U1</accession>
<organism evidence="1">
    <name type="scientific">Anguilla anguilla</name>
    <name type="common">European freshwater eel</name>
    <name type="synonym">Muraena anguilla</name>
    <dbReference type="NCBI Taxonomy" id="7936"/>
    <lineage>
        <taxon>Eukaryota</taxon>
        <taxon>Metazoa</taxon>
        <taxon>Chordata</taxon>
        <taxon>Craniata</taxon>
        <taxon>Vertebrata</taxon>
        <taxon>Euteleostomi</taxon>
        <taxon>Actinopterygii</taxon>
        <taxon>Neopterygii</taxon>
        <taxon>Teleostei</taxon>
        <taxon>Anguilliformes</taxon>
        <taxon>Anguillidae</taxon>
        <taxon>Anguilla</taxon>
    </lineage>
</organism>
<dbReference type="AlphaFoldDB" id="A0A0E9V4U1"/>